<dbReference type="AlphaFoldDB" id="A0A0F9NJK0"/>
<dbReference type="EMBL" id="LAZR01008015">
    <property type="protein sequence ID" value="KKM81472.1"/>
    <property type="molecule type" value="Genomic_DNA"/>
</dbReference>
<reference evidence="2" key="1">
    <citation type="journal article" date="2015" name="Nature">
        <title>Complex archaea that bridge the gap between prokaryotes and eukaryotes.</title>
        <authorList>
            <person name="Spang A."/>
            <person name="Saw J.H."/>
            <person name="Jorgensen S.L."/>
            <person name="Zaremba-Niedzwiedzka K."/>
            <person name="Martijn J."/>
            <person name="Lind A.E."/>
            <person name="van Eijk R."/>
            <person name="Schleper C."/>
            <person name="Guy L."/>
            <person name="Ettema T.J."/>
        </authorList>
    </citation>
    <scope>NUCLEOTIDE SEQUENCE</scope>
</reference>
<organism evidence="2">
    <name type="scientific">marine sediment metagenome</name>
    <dbReference type="NCBI Taxonomy" id="412755"/>
    <lineage>
        <taxon>unclassified sequences</taxon>
        <taxon>metagenomes</taxon>
        <taxon>ecological metagenomes</taxon>
    </lineage>
</organism>
<feature type="transmembrane region" description="Helical" evidence="1">
    <location>
        <begin position="46"/>
        <end position="65"/>
    </location>
</feature>
<gene>
    <name evidence="2" type="ORF">LCGC14_1329450</name>
</gene>
<evidence type="ECO:0000256" key="1">
    <source>
        <dbReference type="SAM" id="Phobius"/>
    </source>
</evidence>
<keyword evidence="1" id="KW-0472">Membrane</keyword>
<protein>
    <submittedName>
        <fullName evidence="2">Uncharacterized protein</fullName>
    </submittedName>
</protein>
<name>A0A0F9NJK0_9ZZZZ</name>
<comment type="caution">
    <text evidence="2">The sequence shown here is derived from an EMBL/GenBank/DDBJ whole genome shotgun (WGS) entry which is preliminary data.</text>
</comment>
<evidence type="ECO:0000313" key="2">
    <source>
        <dbReference type="EMBL" id="KKM81472.1"/>
    </source>
</evidence>
<keyword evidence="1" id="KW-1133">Transmembrane helix</keyword>
<accession>A0A0F9NJK0</accession>
<sequence>MNIVPFELKHLDMLDMNKINRVPIDVSNINKEYIIYGKTAFDGDRVIGVGFVSLTGMIAVGSIMITDTVKKTPILFIKAVKQFLTEVVDEGYMIIAAAHTDIENRFMLYLGFMETGKFNNNGNQLTRYKYGRSITVS</sequence>
<proteinExistence type="predicted"/>
<keyword evidence="1" id="KW-0812">Transmembrane</keyword>